<dbReference type="HOGENOM" id="CLU_2759613_0_0_1"/>
<reference evidence="2" key="1">
    <citation type="journal article" date="2013" name="Ind. Biotechnol.">
        <title>Comparative genomics analysis of Trichoderma reesei strains.</title>
        <authorList>
            <person name="Koike H."/>
            <person name="Aerts A."/>
            <person name="LaButti K."/>
            <person name="Grigoriev I.V."/>
            <person name="Baker S.E."/>
        </authorList>
    </citation>
    <scope>NUCLEOTIDE SEQUENCE [LARGE SCALE GENOMIC DNA]</scope>
    <source>
        <strain evidence="2">ATCC 56765 / BCRC 32924 / NRRL 11460 / Rut C-30</strain>
    </source>
</reference>
<evidence type="ECO:0000313" key="1">
    <source>
        <dbReference type="EMBL" id="ETS05434.1"/>
    </source>
</evidence>
<dbReference type="KEGG" id="trr:M419DRAFT_121998"/>
<evidence type="ECO:0000313" key="2">
    <source>
        <dbReference type="Proteomes" id="UP000024376"/>
    </source>
</evidence>
<dbReference type="AlphaFoldDB" id="A0A024SLE0"/>
<organism evidence="1 2">
    <name type="scientific">Hypocrea jecorina (strain ATCC 56765 / BCRC 32924 / NRRL 11460 / Rut C-30)</name>
    <name type="common">Trichoderma reesei</name>
    <dbReference type="NCBI Taxonomy" id="1344414"/>
    <lineage>
        <taxon>Eukaryota</taxon>
        <taxon>Fungi</taxon>
        <taxon>Dikarya</taxon>
        <taxon>Ascomycota</taxon>
        <taxon>Pezizomycotina</taxon>
        <taxon>Sordariomycetes</taxon>
        <taxon>Hypocreomycetidae</taxon>
        <taxon>Hypocreales</taxon>
        <taxon>Hypocreaceae</taxon>
        <taxon>Trichoderma</taxon>
    </lineage>
</organism>
<accession>A0A024SLE0</accession>
<proteinExistence type="predicted"/>
<gene>
    <name evidence="1" type="ORF">M419DRAFT_121998</name>
</gene>
<sequence length="70" mass="7999">MLLMPVMHRPAHHPTSTHGMAFLPHRSRLTWASARHLHGLSIHRPYTTTKVRPLGRWVTTRAFLTCHNGG</sequence>
<name>A0A024SLE0_HYPJR</name>
<protein>
    <submittedName>
        <fullName evidence="1">Uncharacterized protein</fullName>
    </submittedName>
</protein>
<dbReference type="EMBL" id="KI911140">
    <property type="protein sequence ID" value="ETS05434.1"/>
    <property type="molecule type" value="Genomic_DNA"/>
</dbReference>
<dbReference type="Proteomes" id="UP000024376">
    <property type="component" value="Unassembled WGS sequence"/>
</dbReference>